<dbReference type="SUPFAM" id="SSF54637">
    <property type="entry name" value="Thioesterase/thiol ester dehydrase-isomerase"/>
    <property type="match status" value="1"/>
</dbReference>
<reference evidence="3 4" key="1">
    <citation type="submission" date="2020-07" db="EMBL/GenBank/DDBJ databases">
        <title>Sequencing the genomes of 1000 actinobacteria strains.</title>
        <authorList>
            <person name="Klenk H.-P."/>
        </authorList>
    </citation>
    <scope>NUCLEOTIDE SEQUENCE [LARGE SCALE GENOMIC DNA]</scope>
    <source>
        <strain evidence="3 4">DSM 22185</strain>
    </source>
</reference>
<dbReference type="RefSeq" id="WP_179432424.1">
    <property type="nucleotide sequence ID" value="NZ_BAABLC010000001.1"/>
</dbReference>
<dbReference type="Proteomes" id="UP000552045">
    <property type="component" value="Unassembled WGS sequence"/>
</dbReference>
<protein>
    <submittedName>
        <fullName evidence="3">Acyl dehydratase</fullName>
    </submittedName>
</protein>
<dbReference type="Gene3D" id="3.10.129.10">
    <property type="entry name" value="Hotdog Thioesterase"/>
    <property type="match status" value="1"/>
</dbReference>
<evidence type="ECO:0000313" key="3">
    <source>
        <dbReference type="EMBL" id="NYD54252.1"/>
    </source>
</evidence>
<dbReference type="Pfam" id="PF01575">
    <property type="entry name" value="MaoC_dehydratas"/>
    <property type="match status" value="1"/>
</dbReference>
<gene>
    <name evidence="3" type="ORF">BKA02_001307</name>
</gene>
<dbReference type="AlphaFoldDB" id="A0A7Y9EUK9"/>
<evidence type="ECO:0000259" key="2">
    <source>
        <dbReference type="Pfam" id="PF01575"/>
    </source>
</evidence>
<dbReference type="PANTHER" id="PTHR43664">
    <property type="entry name" value="MONOAMINE OXIDASE-RELATED"/>
    <property type="match status" value="1"/>
</dbReference>
<dbReference type="InterPro" id="IPR002539">
    <property type="entry name" value="MaoC-like_dom"/>
</dbReference>
<keyword evidence="4" id="KW-1185">Reference proteome</keyword>
<evidence type="ECO:0000313" key="4">
    <source>
        <dbReference type="Proteomes" id="UP000552045"/>
    </source>
</evidence>
<comment type="similarity">
    <text evidence="1">Belongs to the enoyl-CoA hydratase/isomerase family.</text>
</comment>
<accession>A0A7Y9EUK9</accession>
<sequence>MNSLFFEDLEVDQSWISRARTVTEADVVGFAGLSGDFNPIHLDAESTKEGPFGERIAHGVLGIAMATGFLDALGLFATTMAAMLSIDDWQFRVPIRIGDTLRLRMTIEALRLTSKGENGVVRRRLELINQEDVVVQHGVITVLIRSRTSRDVRTRKDG</sequence>
<evidence type="ECO:0000256" key="1">
    <source>
        <dbReference type="ARBA" id="ARBA00005254"/>
    </source>
</evidence>
<dbReference type="InterPro" id="IPR029069">
    <property type="entry name" value="HotDog_dom_sf"/>
</dbReference>
<proteinExistence type="inferred from homology"/>
<dbReference type="PANTHER" id="PTHR43664:SF1">
    <property type="entry name" value="BETA-METHYLMALYL-COA DEHYDRATASE"/>
    <property type="match status" value="1"/>
</dbReference>
<dbReference type="EMBL" id="JACCBH010000001">
    <property type="protein sequence ID" value="NYD54252.1"/>
    <property type="molecule type" value="Genomic_DNA"/>
</dbReference>
<organism evidence="3 4">
    <name type="scientific">Microbacterium pseudoresistens</name>
    <dbReference type="NCBI Taxonomy" id="640634"/>
    <lineage>
        <taxon>Bacteria</taxon>
        <taxon>Bacillati</taxon>
        <taxon>Actinomycetota</taxon>
        <taxon>Actinomycetes</taxon>
        <taxon>Micrococcales</taxon>
        <taxon>Microbacteriaceae</taxon>
        <taxon>Microbacterium</taxon>
    </lineage>
</organism>
<dbReference type="InterPro" id="IPR052342">
    <property type="entry name" value="MCH/BMMD"/>
</dbReference>
<feature type="domain" description="MaoC-like" evidence="2">
    <location>
        <begin position="18"/>
        <end position="121"/>
    </location>
</feature>
<comment type="caution">
    <text evidence="3">The sequence shown here is derived from an EMBL/GenBank/DDBJ whole genome shotgun (WGS) entry which is preliminary data.</text>
</comment>
<name>A0A7Y9EUK9_9MICO</name>